<organism evidence="1">
    <name type="scientific">Opuntia streptacantha</name>
    <name type="common">Prickly pear cactus</name>
    <name type="synonym">Opuntia cardona</name>
    <dbReference type="NCBI Taxonomy" id="393608"/>
    <lineage>
        <taxon>Eukaryota</taxon>
        <taxon>Viridiplantae</taxon>
        <taxon>Streptophyta</taxon>
        <taxon>Embryophyta</taxon>
        <taxon>Tracheophyta</taxon>
        <taxon>Spermatophyta</taxon>
        <taxon>Magnoliopsida</taxon>
        <taxon>eudicotyledons</taxon>
        <taxon>Gunneridae</taxon>
        <taxon>Pentapetalae</taxon>
        <taxon>Caryophyllales</taxon>
        <taxon>Cactineae</taxon>
        <taxon>Cactaceae</taxon>
        <taxon>Opuntioideae</taxon>
        <taxon>Opuntia</taxon>
    </lineage>
</organism>
<evidence type="ECO:0000313" key="1">
    <source>
        <dbReference type="EMBL" id="MBA4643173.1"/>
    </source>
</evidence>
<dbReference type="EMBL" id="GISG01132234">
    <property type="protein sequence ID" value="MBA4643173.1"/>
    <property type="molecule type" value="Transcribed_RNA"/>
</dbReference>
<name>A0A7C8ZIZ1_OPUST</name>
<proteinExistence type="predicted"/>
<reference evidence="1" key="1">
    <citation type="journal article" date="2013" name="J. Plant Res.">
        <title>Effect of fungi and light on seed germination of three Opuntia species from semiarid lands of central Mexico.</title>
        <authorList>
            <person name="Delgado-Sanchez P."/>
            <person name="Jimenez-Bremont J.F."/>
            <person name="Guerrero-Gonzalez Mde L."/>
            <person name="Flores J."/>
        </authorList>
    </citation>
    <scope>NUCLEOTIDE SEQUENCE</scope>
    <source>
        <tissue evidence="1">Cladode</tissue>
    </source>
</reference>
<reference evidence="1" key="2">
    <citation type="submission" date="2020-07" db="EMBL/GenBank/DDBJ databases">
        <authorList>
            <person name="Vera ALvarez R."/>
            <person name="Arias-Moreno D.M."/>
            <person name="Jimenez-Jacinto V."/>
            <person name="Jimenez-Bremont J.F."/>
            <person name="Swaminathan K."/>
            <person name="Moose S.P."/>
            <person name="Guerrero-Gonzalez M.L."/>
            <person name="Marino-Ramirez L."/>
            <person name="Landsman D."/>
            <person name="Rodriguez-Kessler M."/>
            <person name="Delgado-Sanchez P."/>
        </authorList>
    </citation>
    <scope>NUCLEOTIDE SEQUENCE</scope>
    <source>
        <tissue evidence="1">Cladode</tissue>
    </source>
</reference>
<dbReference type="Pfam" id="PF05056">
    <property type="entry name" value="DUF674"/>
    <property type="match status" value="1"/>
</dbReference>
<dbReference type="AlphaFoldDB" id="A0A7C8ZIZ1"/>
<accession>A0A7C8ZIZ1</accession>
<protein>
    <submittedName>
        <fullName evidence="1">Uncharacterized protein</fullName>
    </submittedName>
</protein>
<sequence length="126" mass="13236">MQSNVTKELVLQPTAPVPLPALLKDSWDSSDTGARKVYTCSSSYHSSCYYSDASGSRCPSCGASMTTALLYADPNSSNSANNSNLASPSGGFVKGVVTNMVMDNLEASPSVAYLHFGALQVARMVE</sequence>
<dbReference type="InterPro" id="IPR007750">
    <property type="entry name" value="DUF674"/>
</dbReference>